<dbReference type="EMBL" id="HBHT01039065">
    <property type="protein sequence ID" value="CAD9993226.1"/>
    <property type="molecule type" value="Transcribed_RNA"/>
</dbReference>
<sequence>MWEYFGFTDPAPEAEDAAERKGTKHTALDDKLENRETMEDEALECDYERDCTPLYQNIENENWSAISKFLETGYWPGSFFADTIPPHDQVRTWVTRFDPITTAVRWSQLPLHLAIVVNAPYDVIGSLIELYPQAVRCTDDQHMLPLHLAMRHGSADSVVDLLLAAFPEGVNAKGKNDRTPIDCAIRGPNKIRGRILGTFVERTKAKATKSITNSYTRELAVIKAKLDDKEHELGDVKSKLSALDTAKAALALELEATTKAKKEVEEGQIQAKITTLEAEKAKAKAEEANLMEELANIKMHLATPAASPDETKEEVEKLKAQITEEIQKADGATREELRTMKATVDDLHRAATFAGPETNDSELKSEVDKLREELKSMEDTTKNKVAIALLKEEIEFAVSESNTLTETQIIEARRSLASVKLSELEGKSNEVLLGIKQELEALKREVKDKKLADKTSEDLVRLRQKATDLAPQIKDAQTKQDLAVVQKNLDRVKIGELSAMDDADLMKINKDLRVCKMQLDDIDELITMRTELTDLKKTLEVEVKTPGRKSKAESAAIGSALKELQGAKIQSKTKFELLAMKNELESVQENLKLKQLKEQLKLDVAELKTQTAKQIEGIHNKSMKELMSESTKELVSIQNALDKLDDKSINMKNADEVKALESQVMEWKKTLAEIDRQAAIKSELTDMKKSFEEAMESGRGNTQDMEEMVTKLVEKELAKKTVTDLTDLKTEASQVKNDLKEKESVFLDLETITKTIDDLLEKKEGKQRDDLLTLKSTVDAIDLKDIDTKNEKLWEAMKEEIATLKKELENVDIADKTKEELANLKDALETAINESEEKTKQELTSLKTAVESIDTSKLDSTKHKEWEALKEEVDALKKELKVKECESLLNSLKDQLKSAKGLSRVEISRIKARITSVDSNFSSKTPYELAESKKELQLIAADIPKDAPKSSRWGLKKAASKKAKPEKKKTKTDEKSTSKRPGLFSRLGKRVSKKSPAKASPAKAPTAVSPVTKPVVEPVVEEKVTEDAAVVADTSIVEPADATVKDEPAAAEETPKEEAASEEPPAPTEHTEEKKEDDEPPASPLKPPLPPGKVASPTPASTVEDPALAEVPMKRTNSKTVETDGNEVEAVVVES</sequence>
<dbReference type="AlphaFoldDB" id="A0A7S3DYB8"/>
<feature type="compositionally biased region" description="Basic and acidic residues" evidence="2">
    <location>
        <begin position="1043"/>
        <end position="1059"/>
    </location>
</feature>
<organism evidence="3">
    <name type="scientific">Entomoneis paludosa</name>
    <dbReference type="NCBI Taxonomy" id="265537"/>
    <lineage>
        <taxon>Eukaryota</taxon>
        <taxon>Sar</taxon>
        <taxon>Stramenopiles</taxon>
        <taxon>Ochrophyta</taxon>
        <taxon>Bacillariophyta</taxon>
        <taxon>Bacillariophyceae</taxon>
        <taxon>Bacillariophycidae</taxon>
        <taxon>Entomoneidaceae</taxon>
        <taxon>Entomoneis</taxon>
    </lineage>
</organism>
<evidence type="ECO:0000256" key="2">
    <source>
        <dbReference type="SAM" id="MobiDB-lite"/>
    </source>
</evidence>
<name>A0A7S3DYB8_9STRA</name>
<proteinExistence type="predicted"/>
<dbReference type="GO" id="GO:0051015">
    <property type="term" value="F:actin filament binding"/>
    <property type="evidence" value="ECO:0007669"/>
    <property type="project" value="TreeGrafter"/>
</dbReference>
<feature type="region of interest" description="Disordered" evidence="2">
    <location>
        <begin position="946"/>
        <end position="1135"/>
    </location>
</feature>
<reference evidence="3" key="1">
    <citation type="submission" date="2021-01" db="EMBL/GenBank/DDBJ databases">
        <authorList>
            <person name="Corre E."/>
            <person name="Pelletier E."/>
            <person name="Niang G."/>
            <person name="Scheremetjew M."/>
            <person name="Finn R."/>
            <person name="Kale V."/>
            <person name="Holt S."/>
            <person name="Cochrane G."/>
            <person name="Meng A."/>
            <person name="Brown T."/>
            <person name="Cohen L."/>
        </authorList>
    </citation>
    <scope>NUCLEOTIDE SEQUENCE</scope>
    <source>
        <strain evidence="3">CCMP125</strain>
    </source>
</reference>
<dbReference type="GO" id="GO:0000146">
    <property type="term" value="F:microfilament motor activity"/>
    <property type="evidence" value="ECO:0007669"/>
    <property type="project" value="TreeGrafter"/>
</dbReference>
<feature type="coiled-coil region" evidence="1">
    <location>
        <begin position="577"/>
        <end position="677"/>
    </location>
</feature>
<protein>
    <submittedName>
        <fullName evidence="3">Uncharacterized protein</fullName>
    </submittedName>
</protein>
<dbReference type="SUPFAM" id="SSF48403">
    <property type="entry name" value="Ankyrin repeat"/>
    <property type="match status" value="1"/>
</dbReference>
<feature type="compositionally biased region" description="Low complexity" evidence="2">
    <location>
        <begin position="997"/>
        <end position="1018"/>
    </location>
</feature>
<feature type="coiled-coil region" evidence="1">
    <location>
        <begin position="794"/>
        <end position="841"/>
    </location>
</feature>
<gene>
    <name evidence="3" type="ORF">APAL1065_LOCUS26259</name>
</gene>
<feature type="compositionally biased region" description="Basic residues" evidence="2">
    <location>
        <begin position="954"/>
        <end position="970"/>
    </location>
</feature>
<dbReference type="GO" id="GO:0032982">
    <property type="term" value="C:myosin filament"/>
    <property type="evidence" value="ECO:0007669"/>
    <property type="project" value="TreeGrafter"/>
</dbReference>
<evidence type="ECO:0000313" key="3">
    <source>
        <dbReference type="EMBL" id="CAD9993226.1"/>
    </source>
</evidence>
<feature type="coiled-coil region" evidence="1">
    <location>
        <begin position="866"/>
        <end position="902"/>
    </location>
</feature>
<dbReference type="GO" id="GO:0016460">
    <property type="term" value="C:myosin II complex"/>
    <property type="evidence" value="ECO:0007669"/>
    <property type="project" value="TreeGrafter"/>
</dbReference>
<dbReference type="PANTHER" id="PTHR45615">
    <property type="entry name" value="MYOSIN HEAVY CHAIN, NON-MUSCLE"/>
    <property type="match status" value="1"/>
</dbReference>
<feature type="coiled-coil region" evidence="1">
    <location>
        <begin position="725"/>
        <end position="769"/>
    </location>
</feature>
<dbReference type="PANTHER" id="PTHR45615:SF40">
    <property type="entry name" value="MYOSIN HEAVY CHAIN, NON-MUSCLE"/>
    <property type="match status" value="1"/>
</dbReference>
<keyword evidence="1" id="KW-0175">Coiled coil</keyword>
<accession>A0A7S3DYB8</accession>
<feature type="compositionally biased region" description="Pro residues" evidence="2">
    <location>
        <begin position="1081"/>
        <end position="1091"/>
    </location>
</feature>
<dbReference type="InterPro" id="IPR036770">
    <property type="entry name" value="Ankyrin_rpt-contain_sf"/>
</dbReference>
<feature type="coiled-coil region" evidence="1">
    <location>
        <begin position="266"/>
        <end position="335"/>
    </location>
</feature>
<dbReference type="GO" id="GO:0005737">
    <property type="term" value="C:cytoplasm"/>
    <property type="evidence" value="ECO:0007669"/>
    <property type="project" value="TreeGrafter"/>
</dbReference>
<evidence type="ECO:0000256" key="1">
    <source>
        <dbReference type="SAM" id="Coils"/>
    </source>
</evidence>
<feature type="compositionally biased region" description="Basic residues" evidence="2">
    <location>
        <begin position="987"/>
        <end position="996"/>
    </location>
</feature>
<feature type="region of interest" description="Disordered" evidence="2">
    <location>
        <begin position="1"/>
        <end position="24"/>
    </location>
</feature>
<dbReference type="Gene3D" id="1.25.40.20">
    <property type="entry name" value="Ankyrin repeat-containing domain"/>
    <property type="match status" value="1"/>
</dbReference>